<keyword evidence="2" id="KW-0479">Metal-binding</keyword>
<dbReference type="GO" id="GO:0061630">
    <property type="term" value="F:ubiquitin protein ligase activity"/>
    <property type="evidence" value="ECO:0007669"/>
    <property type="project" value="TreeGrafter"/>
</dbReference>
<dbReference type="GO" id="GO:0003677">
    <property type="term" value="F:DNA binding"/>
    <property type="evidence" value="ECO:0007669"/>
    <property type="project" value="UniProtKB-KW"/>
</dbReference>
<dbReference type="GO" id="GO:0008270">
    <property type="term" value="F:zinc ion binding"/>
    <property type="evidence" value="ECO:0007669"/>
    <property type="project" value="UniProtKB-KW"/>
</dbReference>
<comment type="caution">
    <text evidence="12">The sequence shown here is derived from an EMBL/GenBank/DDBJ whole genome shotgun (WGS) entry which is preliminary data.</text>
</comment>
<protein>
    <recommendedName>
        <fullName evidence="14">RING-type E3 ubiquitin transferase</fullName>
    </recommendedName>
</protein>
<evidence type="ECO:0000259" key="10">
    <source>
        <dbReference type="PROSITE" id="PS50089"/>
    </source>
</evidence>
<evidence type="ECO:0000313" key="13">
    <source>
        <dbReference type="Proteomes" id="UP001314263"/>
    </source>
</evidence>
<feature type="domain" description="YDG" evidence="11">
    <location>
        <begin position="201"/>
        <end position="351"/>
    </location>
</feature>
<evidence type="ECO:0000256" key="7">
    <source>
        <dbReference type="PROSITE-ProRule" id="PRU00175"/>
    </source>
</evidence>
<feature type="domain" description="RING-type" evidence="10">
    <location>
        <begin position="78"/>
        <end position="117"/>
    </location>
</feature>
<evidence type="ECO:0000256" key="9">
    <source>
        <dbReference type="SAM" id="MobiDB-lite"/>
    </source>
</evidence>
<keyword evidence="13" id="KW-1185">Reference proteome</keyword>
<gene>
    <name evidence="12" type="ORF">CVIRNUC_001632</name>
</gene>
<dbReference type="Pfam" id="PF13923">
    <property type="entry name" value="zf-C3HC4_2"/>
    <property type="match status" value="1"/>
</dbReference>
<dbReference type="Gene3D" id="2.30.280.10">
    <property type="entry name" value="SRA-YDG"/>
    <property type="match status" value="1"/>
</dbReference>
<dbReference type="InterPro" id="IPR013083">
    <property type="entry name" value="Znf_RING/FYVE/PHD"/>
</dbReference>
<dbReference type="PROSITE" id="PS50089">
    <property type="entry name" value="ZF_RING_2"/>
    <property type="match status" value="2"/>
</dbReference>
<feature type="region of interest" description="Disordered" evidence="9">
    <location>
        <begin position="411"/>
        <end position="433"/>
    </location>
</feature>
<dbReference type="GO" id="GO:0044027">
    <property type="term" value="P:negative regulation of gene expression via chromosomal CpG island methylation"/>
    <property type="evidence" value="ECO:0007669"/>
    <property type="project" value="TreeGrafter"/>
</dbReference>
<feature type="compositionally biased region" description="Low complexity" evidence="9">
    <location>
        <begin position="594"/>
        <end position="605"/>
    </location>
</feature>
<feature type="region of interest" description="Disordered" evidence="9">
    <location>
        <begin position="36"/>
        <end position="66"/>
    </location>
</feature>
<dbReference type="FunFam" id="2.30.280.10:FF:000002">
    <property type="entry name" value="E3 ubiquitin-protein ligase ORTHRUS 2"/>
    <property type="match status" value="1"/>
</dbReference>
<dbReference type="InterPro" id="IPR045134">
    <property type="entry name" value="UHRF1/2-like"/>
</dbReference>
<dbReference type="Pfam" id="PF02182">
    <property type="entry name" value="SAD_SRA"/>
    <property type="match status" value="1"/>
</dbReference>
<dbReference type="GO" id="GO:0005634">
    <property type="term" value="C:nucleus"/>
    <property type="evidence" value="ECO:0007669"/>
    <property type="project" value="UniProtKB-SubCell"/>
</dbReference>
<name>A0AAV1HVE6_9CHLO</name>
<evidence type="ECO:0000256" key="1">
    <source>
        <dbReference type="ARBA" id="ARBA00022679"/>
    </source>
</evidence>
<dbReference type="PANTHER" id="PTHR14140:SF27">
    <property type="entry name" value="OS04G0289800 PROTEIN"/>
    <property type="match status" value="1"/>
</dbReference>
<evidence type="ECO:0000256" key="3">
    <source>
        <dbReference type="ARBA" id="ARBA00022771"/>
    </source>
</evidence>
<evidence type="ECO:0000313" key="12">
    <source>
        <dbReference type="EMBL" id="CAK0745615.1"/>
    </source>
</evidence>
<dbReference type="GO" id="GO:0016567">
    <property type="term" value="P:protein ubiquitination"/>
    <property type="evidence" value="ECO:0007669"/>
    <property type="project" value="UniProtKB-ARBA"/>
</dbReference>
<dbReference type="PANTHER" id="PTHR14140">
    <property type="entry name" value="E3 UBIQUITIN-PROTEIN LIGASE UHRF-RELATED"/>
    <property type="match status" value="1"/>
</dbReference>
<keyword evidence="1" id="KW-0808">Transferase</keyword>
<dbReference type="PROSITE" id="PS51015">
    <property type="entry name" value="YDG"/>
    <property type="match status" value="1"/>
</dbReference>
<dbReference type="Proteomes" id="UP001314263">
    <property type="component" value="Unassembled WGS sequence"/>
</dbReference>
<dbReference type="Gene3D" id="3.30.40.10">
    <property type="entry name" value="Zinc/RING finger domain, C3HC4 (zinc finger)"/>
    <property type="match status" value="2"/>
</dbReference>
<feature type="region of interest" description="Disordered" evidence="9">
    <location>
        <begin position="673"/>
        <end position="745"/>
    </location>
</feature>
<feature type="region of interest" description="Disordered" evidence="9">
    <location>
        <begin position="543"/>
        <end position="627"/>
    </location>
</feature>
<reference evidence="12 13" key="1">
    <citation type="submission" date="2023-10" db="EMBL/GenBank/DDBJ databases">
        <authorList>
            <person name="Maclean D."/>
            <person name="Macfadyen A."/>
        </authorList>
    </citation>
    <scope>NUCLEOTIDE SEQUENCE [LARGE SCALE GENOMIC DNA]</scope>
</reference>
<keyword evidence="6 8" id="KW-0539">Nucleus</keyword>
<feature type="compositionally biased region" description="Low complexity" evidence="9">
    <location>
        <begin position="612"/>
        <end position="627"/>
    </location>
</feature>
<sequence>MAASRAMDETELRKRITAIHLDPNLTEKEKAVKRQELLSGQWAKPATEKEPESSTGAKPEAADDKVASSTIFDETLKCAMCMDLCSRPITAPCQHNFCLGCFNKWVGQGKKTCPTCRHAFPAKFAVNPRINTLLASAIRMAKLGDRPAAKFVMKVSDKDRPDEAFTTDRAVRAGRANAASGRIMVTVPGDHFGPIPPEADPRGQGIKVGEWWKDRLDCRQWGAHFPHVAGIAGQSGQGAQSVVLSGGYEDDLDEGEWFLYTGSGGRDLSGNKRVTKIQSFDQTFDKMNKALLLSCEKGLPVRVVRSYKEKRSAYAPSEETPVRYDGIYRIARAYRKPGAQKQLVCRYLFVRCDNEPAPWSSEDFGDKPWVGELPAPVLKEIKEAKGKVHAIGSSPWWDYDAEKEEWGWARAAPVSQKTGGDASSSPKKARRKASEQERALREFTCTLCKGVLVDPLSTPCGHHFCKPCLEARYAATAAAVPARHAAGGSRAMRERKVMKACPTCKVDIADFLSHGQINRGMVDVIAKLQEAARKAVAAAERLEKGGDAADEDEGEAEAEAEVEAEAEAEAPMETEPEENGSAEAAALDGEESAEPAAEAGMASEGALERQPEPSSAAGPASAAANGATGVTAEEMAALVADFPEYDEELLQCMLEDQSGDVLETRAVLRRMRNQMKAAEQKAKKAAEGGAAPKRGKGGRKRAAAVSEDESEPESNGEAGPSEASGAEASMGSPVESAAHKRARKA</sequence>
<dbReference type="InterPro" id="IPR036987">
    <property type="entry name" value="SRA-YDG_sf"/>
</dbReference>
<dbReference type="SMART" id="SM00184">
    <property type="entry name" value="RING"/>
    <property type="match status" value="2"/>
</dbReference>
<dbReference type="InterPro" id="IPR001841">
    <property type="entry name" value="Znf_RING"/>
</dbReference>
<dbReference type="CDD" id="cd23138">
    <property type="entry name" value="RING-HC_ORTHRUS_rpt1"/>
    <property type="match status" value="1"/>
</dbReference>
<proteinExistence type="predicted"/>
<dbReference type="InterPro" id="IPR047498">
    <property type="entry name" value="RING-HC_ORTHRUS_rpt1"/>
</dbReference>
<feature type="domain" description="RING-type" evidence="10">
    <location>
        <begin position="445"/>
        <end position="505"/>
    </location>
</feature>
<evidence type="ECO:0000259" key="11">
    <source>
        <dbReference type="PROSITE" id="PS51015"/>
    </source>
</evidence>
<dbReference type="SUPFAM" id="SSF88697">
    <property type="entry name" value="PUA domain-like"/>
    <property type="match status" value="1"/>
</dbReference>
<organism evidence="12 13">
    <name type="scientific">Coccomyxa viridis</name>
    <dbReference type="NCBI Taxonomy" id="1274662"/>
    <lineage>
        <taxon>Eukaryota</taxon>
        <taxon>Viridiplantae</taxon>
        <taxon>Chlorophyta</taxon>
        <taxon>core chlorophytes</taxon>
        <taxon>Trebouxiophyceae</taxon>
        <taxon>Trebouxiophyceae incertae sedis</taxon>
        <taxon>Coccomyxaceae</taxon>
        <taxon>Coccomyxa</taxon>
    </lineage>
</organism>
<feature type="compositionally biased region" description="Low complexity" evidence="9">
    <location>
        <begin position="715"/>
        <end position="732"/>
    </location>
</feature>
<keyword evidence="4" id="KW-0862">Zinc</keyword>
<feature type="compositionally biased region" description="Acidic residues" evidence="9">
    <location>
        <begin position="548"/>
        <end position="580"/>
    </location>
</feature>
<evidence type="ECO:0000256" key="8">
    <source>
        <dbReference type="PROSITE-ProRule" id="PRU00358"/>
    </source>
</evidence>
<dbReference type="InterPro" id="IPR003105">
    <property type="entry name" value="SRA_YDG"/>
</dbReference>
<dbReference type="SUPFAM" id="SSF57850">
    <property type="entry name" value="RING/U-box"/>
    <property type="match status" value="2"/>
</dbReference>
<dbReference type="InterPro" id="IPR018957">
    <property type="entry name" value="Znf_C3HC4_RING-type"/>
</dbReference>
<dbReference type="InterPro" id="IPR017907">
    <property type="entry name" value="Znf_RING_CS"/>
</dbReference>
<comment type="subcellular location">
    <subcellularLocation>
        <location evidence="8">Nucleus</location>
    </subcellularLocation>
</comment>
<dbReference type="SMART" id="SM00466">
    <property type="entry name" value="SRA"/>
    <property type="match status" value="1"/>
</dbReference>
<keyword evidence="3 7" id="KW-0863">Zinc-finger</keyword>
<dbReference type="PROSITE" id="PS00518">
    <property type="entry name" value="ZF_RING_1"/>
    <property type="match status" value="1"/>
</dbReference>
<evidence type="ECO:0000256" key="2">
    <source>
        <dbReference type="ARBA" id="ARBA00022723"/>
    </source>
</evidence>
<dbReference type="InterPro" id="IPR015947">
    <property type="entry name" value="PUA-like_sf"/>
</dbReference>
<evidence type="ECO:0008006" key="14">
    <source>
        <dbReference type="Google" id="ProtNLM"/>
    </source>
</evidence>
<accession>A0AAV1HVE6</accession>
<keyword evidence="5" id="KW-0238">DNA-binding</keyword>
<evidence type="ECO:0000256" key="4">
    <source>
        <dbReference type="ARBA" id="ARBA00022833"/>
    </source>
</evidence>
<evidence type="ECO:0000256" key="6">
    <source>
        <dbReference type="ARBA" id="ARBA00023242"/>
    </source>
</evidence>
<dbReference type="EMBL" id="CAUYUE010000002">
    <property type="protein sequence ID" value="CAK0745615.1"/>
    <property type="molecule type" value="Genomic_DNA"/>
</dbReference>
<evidence type="ECO:0000256" key="5">
    <source>
        <dbReference type="ARBA" id="ARBA00023125"/>
    </source>
</evidence>
<feature type="compositionally biased region" description="Basic residues" evidence="9">
    <location>
        <begin position="693"/>
        <end position="702"/>
    </location>
</feature>
<dbReference type="AlphaFoldDB" id="A0AAV1HVE6"/>
<dbReference type="Pfam" id="PF00097">
    <property type="entry name" value="zf-C3HC4"/>
    <property type="match status" value="1"/>
</dbReference>